<reference evidence="2 3" key="1">
    <citation type="submission" date="2016-11" db="EMBL/GenBank/DDBJ databases">
        <authorList>
            <person name="Jaros S."/>
            <person name="Januszkiewicz K."/>
            <person name="Wedrychowicz H."/>
        </authorList>
    </citation>
    <scope>NUCLEOTIDE SEQUENCE [LARGE SCALE GENOMIC DNA]</scope>
    <source>
        <strain evidence="2 3">DSM 21120</strain>
    </source>
</reference>
<sequence>MKRKRTFPILFSIIIFAAMIYGAVVISRSISLRSQKVSEISENTREIETLKKDIEELQGEIDNSETPEFIEEVARKEFGMVKPREVIYVDKDKSSEKDNLLESN</sequence>
<dbReference type="STRING" id="1120995.SAMN02745245_00778"/>
<keyword evidence="2" id="KW-0132">Cell division</keyword>
<keyword evidence="1" id="KW-0175">Coiled coil</keyword>
<organism evidence="2 3">
    <name type="scientific">Anaerosphaera aminiphila DSM 21120</name>
    <dbReference type="NCBI Taxonomy" id="1120995"/>
    <lineage>
        <taxon>Bacteria</taxon>
        <taxon>Bacillati</taxon>
        <taxon>Bacillota</taxon>
        <taxon>Tissierellia</taxon>
        <taxon>Tissierellales</taxon>
        <taxon>Peptoniphilaceae</taxon>
        <taxon>Anaerosphaera</taxon>
    </lineage>
</organism>
<gene>
    <name evidence="2" type="ORF">SAMN02745245_00778</name>
</gene>
<dbReference type="Pfam" id="PF04977">
    <property type="entry name" value="DivIC"/>
    <property type="match status" value="1"/>
</dbReference>
<feature type="coiled-coil region" evidence="1">
    <location>
        <begin position="40"/>
        <end position="67"/>
    </location>
</feature>
<keyword evidence="2" id="KW-0131">Cell cycle</keyword>
<dbReference type="RefSeq" id="WP_073183942.1">
    <property type="nucleotide sequence ID" value="NZ_FQXI01000004.1"/>
</dbReference>
<protein>
    <submittedName>
        <fullName evidence="2">Cell division protein FtsL</fullName>
    </submittedName>
</protein>
<dbReference type="GO" id="GO:0051301">
    <property type="term" value="P:cell division"/>
    <property type="evidence" value="ECO:0007669"/>
    <property type="project" value="UniProtKB-KW"/>
</dbReference>
<dbReference type="InterPro" id="IPR007060">
    <property type="entry name" value="FtsL/DivIC"/>
</dbReference>
<dbReference type="Proteomes" id="UP000184032">
    <property type="component" value="Unassembled WGS sequence"/>
</dbReference>
<evidence type="ECO:0000313" key="3">
    <source>
        <dbReference type="Proteomes" id="UP000184032"/>
    </source>
</evidence>
<dbReference type="EMBL" id="FQXI01000004">
    <property type="protein sequence ID" value="SHH19997.1"/>
    <property type="molecule type" value="Genomic_DNA"/>
</dbReference>
<proteinExistence type="predicted"/>
<name>A0A1M5R0M5_9FIRM</name>
<accession>A0A1M5R0M5</accession>
<evidence type="ECO:0000256" key="1">
    <source>
        <dbReference type="SAM" id="Coils"/>
    </source>
</evidence>
<dbReference type="AlphaFoldDB" id="A0A1M5R0M5"/>
<keyword evidence="3" id="KW-1185">Reference proteome</keyword>
<evidence type="ECO:0000313" key="2">
    <source>
        <dbReference type="EMBL" id="SHH19997.1"/>
    </source>
</evidence>